<feature type="compositionally biased region" description="Basic and acidic residues" evidence="3">
    <location>
        <begin position="123"/>
        <end position="134"/>
    </location>
</feature>
<dbReference type="AlphaFoldDB" id="A0A9X1R796"/>
<feature type="domain" description="OmpR/PhoB-type" evidence="4">
    <location>
        <begin position="13"/>
        <end position="109"/>
    </location>
</feature>
<dbReference type="InterPro" id="IPR001867">
    <property type="entry name" value="OmpR/PhoB-type_DNA-bd"/>
</dbReference>
<dbReference type="InterPro" id="IPR016032">
    <property type="entry name" value="Sig_transdc_resp-reg_C-effctor"/>
</dbReference>
<protein>
    <submittedName>
        <fullName evidence="5">Winged helix-turn-helix domain-containing protein</fullName>
    </submittedName>
</protein>
<dbReference type="Pfam" id="PF00486">
    <property type="entry name" value="Trans_reg_C"/>
    <property type="match status" value="1"/>
</dbReference>
<sequence length="954" mass="105226">MQDSENKEAPGQQAIYECGDTQIDLDRRELRVGRVPVAIGSRAFDILEVLVQSAGELVTKNELMDKVWPGAAIGENTLQVHVSVLRKALGPASREVLKTVSGRGYRLVGDWILCPPKGTLPESRTDDRGREPRWRNPPSQLTQPLGREQFIRDLVTELPRQRLVTVVGAGGIGKTTVALAVAERIQATYEHRVCYVDLAPVEDGRHVPSALGSALGLSMMSDMPIQGIVRLLRDQQALIILDNCEHQIEAAALLVEAILSGAPGVTIFATSREPIGARGETTRQLGPIDLPPDGSSLSASQALGFSAIALFVQRARAGFDQFDFTDFQAPIVVGICRRLDGIPLAIELAAAQVRFLGVQGLDIRLRDRFALMMRGRQRTALPRHQTLQATLDWSFVTLTEKEQRLLLRMAAFRTPVPLDWIAMLADDFTELELAEVLGSLVTKSLVASDVGGPVAYYRLLELTRSYGLTKLSDSGELDGLSRRHAVVIYNIIAGIDRQDIPDKSRPSDVPVGLVDEVRSALDWAFASTGAALLAVELAAAAASLWIRQGLLAECRNWLESAVSLVGSSVEEDRFRDMRMYAALGSVIIQTAGPNDRMYQVLKHAADLADELGDDEYRLRSMWGLWIRHYLTGDYRGALLIAEHFTDLPETIPDRLIGERLLGMTLHVLGEQTKAREHLEHFLSRYRAPPGRLHLVRYGFEQRVVALIYQAHILWLQGFQEQACRLVKQAVADVMADGHAPTISNVLIHGACAIALQSRDYQAAKEFTRMLSQLASSQESQALAAWAECYDGALELRQQSSTTAIARLRSGLALLDRQTFQTRYVTFLGELALGELAAGNHASALQAISEAIGHADRAGERWYLAELLRIRGEIALGRRDYPAAEQCLLQAIDLAKQQSVPSWELRAATSLARLFKKQARIPQARNILDPIYRWFTEGFSNLDLVDAQNLLAAIG</sequence>
<evidence type="ECO:0000313" key="5">
    <source>
        <dbReference type="EMBL" id="MCG2626277.1"/>
    </source>
</evidence>
<evidence type="ECO:0000256" key="3">
    <source>
        <dbReference type="SAM" id="MobiDB-lite"/>
    </source>
</evidence>
<evidence type="ECO:0000256" key="2">
    <source>
        <dbReference type="PROSITE-ProRule" id="PRU01091"/>
    </source>
</evidence>
<dbReference type="InterPro" id="IPR027417">
    <property type="entry name" value="P-loop_NTPase"/>
</dbReference>
<dbReference type="GO" id="GO:0003677">
    <property type="term" value="F:DNA binding"/>
    <property type="evidence" value="ECO:0007669"/>
    <property type="project" value="UniProtKB-UniRule"/>
</dbReference>
<evidence type="ECO:0000313" key="6">
    <source>
        <dbReference type="EMBL" id="MCG2668285.1"/>
    </source>
</evidence>
<gene>
    <name evidence="6" type="ORF">L6637_15085</name>
    <name evidence="5" type="ORF">L6654_06515</name>
</gene>
<dbReference type="Gene3D" id="1.25.40.10">
    <property type="entry name" value="Tetratricopeptide repeat domain"/>
    <property type="match status" value="1"/>
</dbReference>
<dbReference type="SUPFAM" id="SSF46894">
    <property type="entry name" value="C-terminal effector domain of the bipartite response regulators"/>
    <property type="match status" value="1"/>
</dbReference>
<evidence type="ECO:0000259" key="4">
    <source>
        <dbReference type="PROSITE" id="PS51755"/>
    </source>
</evidence>
<dbReference type="GO" id="GO:0000160">
    <property type="term" value="P:phosphorelay signal transduction system"/>
    <property type="evidence" value="ECO:0007669"/>
    <property type="project" value="InterPro"/>
</dbReference>
<comment type="caution">
    <text evidence="5">The sequence shown here is derived from an EMBL/GenBank/DDBJ whole genome shotgun (WGS) entry which is preliminary data.</text>
</comment>
<dbReference type="Pfam" id="PF25872">
    <property type="entry name" value="HTH_77"/>
    <property type="match status" value="1"/>
</dbReference>
<dbReference type="InterPro" id="IPR036388">
    <property type="entry name" value="WH-like_DNA-bd_sf"/>
</dbReference>
<dbReference type="SUPFAM" id="SSF48452">
    <property type="entry name" value="TPR-like"/>
    <property type="match status" value="1"/>
</dbReference>
<dbReference type="Proteomes" id="UP001139012">
    <property type="component" value="Unassembled WGS sequence"/>
</dbReference>
<dbReference type="RefSeq" id="WP_237871106.1">
    <property type="nucleotide sequence ID" value="NZ_JAKLTY010000003.1"/>
</dbReference>
<dbReference type="GO" id="GO:0006355">
    <property type="term" value="P:regulation of DNA-templated transcription"/>
    <property type="evidence" value="ECO:0007669"/>
    <property type="project" value="InterPro"/>
</dbReference>
<evidence type="ECO:0000256" key="1">
    <source>
        <dbReference type="ARBA" id="ARBA00023125"/>
    </source>
</evidence>
<dbReference type="PANTHER" id="PTHR47691">
    <property type="entry name" value="REGULATOR-RELATED"/>
    <property type="match status" value="1"/>
</dbReference>
<dbReference type="Gene3D" id="3.40.50.300">
    <property type="entry name" value="P-loop containing nucleotide triphosphate hydrolases"/>
    <property type="match status" value="1"/>
</dbReference>
<proteinExistence type="predicted"/>
<dbReference type="EMBL" id="JAKLUA010000004">
    <property type="protein sequence ID" value="MCG2668285.1"/>
    <property type="molecule type" value="Genomic_DNA"/>
</dbReference>
<dbReference type="PROSITE" id="PS51755">
    <property type="entry name" value="OMPR_PHOB"/>
    <property type="match status" value="1"/>
</dbReference>
<dbReference type="EMBL" id="JAKLTY010000003">
    <property type="protein sequence ID" value="MCG2626277.1"/>
    <property type="molecule type" value="Genomic_DNA"/>
</dbReference>
<dbReference type="PRINTS" id="PR00364">
    <property type="entry name" value="DISEASERSIST"/>
</dbReference>
<dbReference type="CDD" id="cd00383">
    <property type="entry name" value="trans_reg_C"/>
    <property type="match status" value="1"/>
</dbReference>
<accession>A0A9X1R796</accession>
<keyword evidence="7" id="KW-1185">Reference proteome</keyword>
<dbReference type="InterPro" id="IPR011990">
    <property type="entry name" value="TPR-like_helical_dom_sf"/>
</dbReference>
<organism evidence="5 8">
    <name type="scientific">Bradyrhizobium zhengyangense</name>
    <dbReference type="NCBI Taxonomy" id="2911009"/>
    <lineage>
        <taxon>Bacteria</taxon>
        <taxon>Pseudomonadati</taxon>
        <taxon>Pseudomonadota</taxon>
        <taxon>Alphaproteobacteria</taxon>
        <taxon>Hyphomicrobiales</taxon>
        <taxon>Nitrobacteraceae</taxon>
        <taxon>Bradyrhizobium</taxon>
    </lineage>
</organism>
<name>A0A9X1R796_9BRAD</name>
<evidence type="ECO:0000313" key="8">
    <source>
        <dbReference type="Proteomes" id="UP001139054"/>
    </source>
</evidence>
<dbReference type="Proteomes" id="UP001139054">
    <property type="component" value="Unassembled WGS sequence"/>
</dbReference>
<dbReference type="SMART" id="SM00862">
    <property type="entry name" value="Trans_reg_C"/>
    <property type="match status" value="1"/>
</dbReference>
<dbReference type="PANTHER" id="PTHR47691:SF3">
    <property type="entry name" value="HTH-TYPE TRANSCRIPTIONAL REGULATOR RV0890C-RELATED"/>
    <property type="match status" value="1"/>
</dbReference>
<dbReference type="InterPro" id="IPR058852">
    <property type="entry name" value="HTH_77"/>
</dbReference>
<keyword evidence="1 2" id="KW-0238">DNA-binding</keyword>
<feature type="region of interest" description="Disordered" evidence="3">
    <location>
        <begin position="119"/>
        <end position="143"/>
    </location>
</feature>
<evidence type="ECO:0000313" key="7">
    <source>
        <dbReference type="Proteomes" id="UP001139012"/>
    </source>
</evidence>
<dbReference type="SMART" id="SM00382">
    <property type="entry name" value="AAA"/>
    <property type="match status" value="1"/>
</dbReference>
<dbReference type="SUPFAM" id="SSF52540">
    <property type="entry name" value="P-loop containing nucleoside triphosphate hydrolases"/>
    <property type="match status" value="1"/>
</dbReference>
<dbReference type="Gene3D" id="1.10.10.10">
    <property type="entry name" value="Winged helix-like DNA-binding domain superfamily/Winged helix DNA-binding domain"/>
    <property type="match status" value="1"/>
</dbReference>
<reference evidence="5" key="1">
    <citation type="submission" date="2022-01" db="EMBL/GenBank/DDBJ databases">
        <title>Genome sequnece data of strain Bradyrhizobium sp. nov.</title>
        <authorList>
            <person name="Zhang J."/>
        </authorList>
    </citation>
    <scope>NUCLEOTIDE SEQUENCE</scope>
    <source>
        <strain evidence="6">WYCCWR 12774</strain>
        <strain evidence="5">WYCCWR 13023</strain>
    </source>
</reference>
<feature type="DNA-binding region" description="OmpR/PhoB-type" evidence="2">
    <location>
        <begin position="13"/>
        <end position="109"/>
    </location>
</feature>
<dbReference type="InterPro" id="IPR003593">
    <property type="entry name" value="AAA+_ATPase"/>
</dbReference>